<reference evidence="1 2" key="1">
    <citation type="journal article" date="2018" name="ISME J.">
        <title>A methanotrophic archaeon couples anaerobic oxidation of methane to Fe(III) reduction.</title>
        <authorList>
            <person name="Cai C."/>
            <person name="Leu A.O."/>
            <person name="Xie G.J."/>
            <person name="Guo J."/>
            <person name="Feng Y."/>
            <person name="Zhao J.X."/>
            <person name="Tyson G.W."/>
            <person name="Yuan Z."/>
            <person name="Hu S."/>
        </authorList>
    </citation>
    <scope>NUCLEOTIDE SEQUENCE [LARGE SCALE GENOMIC DNA]</scope>
    <source>
        <strain evidence="1">FeB_12</strain>
    </source>
</reference>
<dbReference type="Proteomes" id="UP000250918">
    <property type="component" value="Unassembled WGS sequence"/>
</dbReference>
<organism evidence="1 2">
    <name type="scientific">candidate division GN15 bacterium</name>
    <dbReference type="NCBI Taxonomy" id="2072418"/>
    <lineage>
        <taxon>Bacteria</taxon>
        <taxon>candidate division GN15</taxon>
    </lineage>
</organism>
<proteinExistence type="predicted"/>
<dbReference type="InterPro" id="IPR029033">
    <property type="entry name" value="His_PPase_superfam"/>
</dbReference>
<accession>A0A855XB23</accession>
<evidence type="ECO:0000313" key="2">
    <source>
        <dbReference type="Proteomes" id="UP000250918"/>
    </source>
</evidence>
<dbReference type="SUPFAM" id="SSF53254">
    <property type="entry name" value="Phosphoglycerate mutase-like"/>
    <property type="match status" value="1"/>
</dbReference>
<name>A0A855XB23_9BACT</name>
<sequence>MSNSFKPIVAGEFRTLSPEECRVLLIRDCPHQNNLVFYGEITLLIKQGSQLKSAGINLAKVITSPADRSLLTVLYTKVGNECAGHTRTDDRFDDFDATDISIFKRIKSLADERGVSIEQLTYDLVRQSDEFVNILFERGEESAGAIREYGRQYAGSTILIGSHGISRIPWTILRLENTWGDWPDTMSFLEHGQIMEIIYRSTTGSIAERHLLEPLPPPFIPPVITEEEQAEGQE</sequence>
<dbReference type="AlphaFoldDB" id="A0A855XB23"/>
<dbReference type="EMBL" id="PQAP01000010">
    <property type="protein sequence ID" value="PWB75383.1"/>
    <property type="molecule type" value="Genomic_DNA"/>
</dbReference>
<comment type="caution">
    <text evidence="1">The sequence shown here is derived from an EMBL/GenBank/DDBJ whole genome shotgun (WGS) entry which is preliminary data.</text>
</comment>
<protein>
    <submittedName>
        <fullName evidence="1">Uncharacterized protein</fullName>
    </submittedName>
</protein>
<gene>
    <name evidence="1" type="ORF">C3F09_02510</name>
</gene>
<evidence type="ECO:0000313" key="1">
    <source>
        <dbReference type="EMBL" id="PWB75383.1"/>
    </source>
</evidence>